<dbReference type="EMBL" id="CASHSV030000034">
    <property type="protein sequence ID" value="CAJ2644593.1"/>
    <property type="molecule type" value="Genomic_DNA"/>
</dbReference>
<proteinExistence type="predicted"/>
<evidence type="ECO:0000313" key="2">
    <source>
        <dbReference type="Proteomes" id="UP001177021"/>
    </source>
</evidence>
<reference evidence="1" key="1">
    <citation type="submission" date="2023-10" db="EMBL/GenBank/DDBJ databases">
        <authorList>
            <person name="Rodriguez Cubillos JULIANA M."/>
            <person name="De Vega J."/>
        </authorList>
    </citation>
    <scope>NUCLEOTIDE SEQUENCE</scope>
</reference>
<gene>
    <name evidence="1" type="ORF">MILVUS5_LOCUS13575</name>
</gene>
<name>A0ACB0JKU1_TRIPR</name>
<protein>
    <submittedName>
        <fullName evidence="1">Uncharacterized protein</fullName>
    </submittedName>
</protein>
<dbReference type="Proteomes" id="UP001177021">
    <property type="component" value="Unassembled WGS sequence"/>
</dbReference>
<sequence length="198" mass="22058">MNEPRVVEMSSQLCDRILNVKDQHRVTAIIALKTVVAEVSTQSPAQSILSILSPQLLRGVTGKIKNNKFSKNNSNVCHLSLDDVNLVALPKQENAKTKLWCGCPFWPDDRMCRLRDCSVCQCQESEFPESFKKPKRLPLNDLICQEGKPDAAVDRTLDSKAFRGCTKIDNPWTNNDEADNGALLRLSTSSNANNLCLV</sequence>
<keyword evidence="2" id="KW-1185">Reference proteome</keyword>
<evidence type="ECO:0000313" key="1">
    <source>
        <dbReference type="EMBL" id="CAJ2644593.1"/>
    </source>
</evidence>
<accession>A0ACB0JKU1</accession>
<comment type="caution">
    <text evidence="1">The sequence shown here is derived from an EMBL/GenBank/DDBJ whole genome shotgun (WGS) entry which is preliminary data.</text>
</comment>
<organism evidence="1 2">
    <name type="scientific">Trifolium pratense</name>
    <name type="common">Red clover</name>
    <dbReference type="NCBI Taxonomy" id="57577"/>
    <lineage>
        <taxon>Eukaryota</taxon>
        <taxon>Viridiplantae</taxon>
        <taxon>Streptophyta</taxon>
        <taxon>Embryophyta</taxon>
        <taxon>Tracheophyta</taxon>
        <taxon>Spermatophyta</taxon>
        <taxon>Magnoliopsida</taxon>
        <taxon>eudicotyledons</taxon>
        <taxon>Gunneridae</taxon>
        <taxon>Pentapetalae</taxon>
        <taxon>rosids</taxon>
        <taxon>fabids</taxon>
        <taxon>Fabales</taxon>
        <taxon>Fabaceae</taxon>
        <taxon>Papilionoideae</taxon>
        <taxon>50 kb inversion clade</taxon>
        <taxon>NPAAA clade</taxon>
        <taxon>Hologalegina</taxon>
        <taxon>IRL clade</taxon>
        <taxon>Trifolieae</taxon>
        <taxon>Trifolium</taxon>
    </lineage>
</organism>